<comment type="caution">
    <text evidence="3">The sequence shown here is derived from an EMBL/GenBank/DDBJ whole genome shotgun (WGS) entry which is preliminary data.</text>
</comment>
<dbReference type="EMBL" id="BPQB01000021">
    <property type="protein sequence ID" value="GJE91351.1"/>
    <property type="molecule type" value="Genomic_DNA"/>
</dbReference>
<keyword evidence="2" id="KW-0472">Membrane</keyword>
<gene>
    <name evidence="3" type="ORF">PsYK624_075000</name>
</gene>
<dbReference type="GO" id="GO:0035838">
    <property type="term" value="C:growing cell tip"/>
    <property type="evidence" value="ECO:0007669"/>
    <property type="project" value="TreeGrafter"/>
</dbReference>
<proteinExistence type="predicted"/>
<evidence type="ECO:0000256" key="2">
    <source>
        <dbReference type="SAM" id="Phobius"/>
    </source>
</evidence>
<dbReference type="PANTHER" id="PTHR28013">
    <property type="entry name" value="PROTEIN DCV1-RELATED"/>
    <property type="match status" value="1"/>
</dbReference>
<evidence type="ECO:0000313" key="4">
    <source>
        <dbReference type="Proteomes" id="UP000703269"/>
    </source>
</evidence>
<keyword evidence="2" id="KW-1133">Transmembrane helix</keyword>
<feature type="compositionally biased region" description="Basic residues" evidence="1">
    <location>
        <begin position="14"/>
        <end position="23"/>
    </location>
</feature>
<feature type="transmembrane region" description="Helical" evidence="2">
    <location>
        <begin position="163"/>
        <end position="185"/>
    </location>
</feature>
<accession>A0A9P3GAS1</accession>
<dbReference type="GO" id="GO:0005886">
    <property type="term" value="C:plasma membrane"/>
    <property type="evidence" value="ECO:0007669"/>
    <property type="project" value="InterPro"/>
</dbReference>
<name>A0A9P3GAS1_9APHY</name>
<keyword evidence="2" id="KW-0812">Transmembrane</keyword>
<dbReference type="GO" id="GO:0032153">
    <property type="term" value="C:cell division site"/>
    <property type="evidence" value="ECO:0007669"/>
    <property type="project" value="TreeGrafter"/>
</dbReference>
<feature type="region of interest" description="Disordered" evidence="1">
    <location>
        <begin position="1"/>
        <end position="23"/>
    </location>
</feature>
<evidence type="ECO:0000256" key="1">
    <source>
        <dbReference type="SAM" id="MobiDB-lite"/>
    </source>
</evidence>
<organism evidence="3 4">
    <name type="scientific">Phanerochaete sordida</name>
    <dbReference type="NCBI Taxonomy" id="48140"/>
    <lineage>
        <taxon>Eukaryota</taxon>
        <taxon>Fungi</taxon>
        <taxon>Dikarya</taxon>
        <taxon>Basidiomycota</taxon>
        <taxon>Agaricomycotina</taxon>
        <taxon>Agaricomycetes</taxon>
        <taxon>Polyporales</taxon>
        <taxon>Phanerochaetaceae</taxon>
        <taxon>Phanerochaete</taxon>
    </lineage>
</organism>
<sequence length="279" mass="30469">MPTIIVDEDDGYGGHHHHRHHHRRHGSHHSRWHACFPCLAYRKPRFHSTARYHFTAVLTFVALLFAFVLYLLPALSLPIIKAVYLMQINFATPPDQPPTSVATNLRFGVWGFCASSVVDLPTIFTNHGECTKPELGYDVPPDVLSLIGFPVAVSQDLLDALKVLLVLHPVSAGLSFVTLFFSVFVRSQAMTVLALIFAVVAAIVGSVSLGADLALIIVATDKVHDELGSLLSVTFGPAVWMVVAAVALSWIGVITLSAIACRCCGIRRKHGWYGDGYYG</sequence>
<feature type="compositionally biased region" description="Acidic residues" evidence="1">
    <location>
        <begin position="1"/>
        <end position="11"/>
    </location>
</feature>
<keyword evidence="4" id="KW-1185">Reference proteome</keyword>
<evidence type="ECO:0000313" key="3">
    <source>
        <dbReference type="EMBL" id="GJE91351.1"/>
    </source>
</evidence>
<dbReference type="Pfam" id="PF06687">
    <property type="entry name" value="SUR7"/>
    <property type="match status" value="1"/>
</dbReference>
<protein>
    <submittedName>
        <fullName evidence="3">SUR7/PalI family protein</fullName>
    </submittedName>
</protein>
<dbReference type="Proteomes" id="UP000703269">
    <property type="component" value="Unassembled WGS sequence"/>
</dbReference>
<dbReference type="AlphaFoldDB" id="A0A9P3GAS1"/>
<feature type="transmembrane region" description="Helical" evidence="2">
    <location>
        <begin position="192"/>
        <end position="218"/>
    </location>
</feature>
<dbReference type="InterPro" id="IPR009571">
    <property type="entry name" value="SUR7/Rim9-like_fungi"/>
</dbReference>
<reference evidence="3 4" key="1">
    <citation type="submission" date="2021-08" db="EMBL/GenBank/DDBJ databases">
        <title>Draft Genome Sequence of Phanerochaete sordida strain YK-624.</title>
        <authorList>
            <person name="Mori T."/>
            <person name="Dohra H."/>
            <person name="Suzuki T."/>
            <person name="Kawagishi H."/>
            <person name="Hirai H."/>
        </authorList>
    </citation>
    <scope>NUCLEOTIDE SEQUENCE [LARGE SCALE GENOMIC DNA]</scope>
    <source>
        <strain evidence="3 4">YK-624</strain>
    </source>
</reference>
<feature type="transmembrane region" description="Helical" evidence="2">
    <location>
        <begin position="238"/>
        <end position="261"/>
    </location>
</feature>
<dbReference type="InterPro" id="IPR051380">
    <property type="entry name" value="pH-response_reg_palI/RIM9"/>
</dbReference>
<dbReference type="PANTHER" id="PTHR28013:SF4">
    <property type="entry name" value="MARVEL DOMAIN-CONTAINING PROTEIN"/>
    <property type="match status" value="1"/>
</dbReference>
<dbReference type="OrthoDB" id="3881at2759"/>
<feature type="transmembrane region" description="Helical" evidence="2">
    <location>
        <begin position="52"/>
        <end position="72"/>
    </location>
</feature>